<feature type="transmembrane region" description="Helical" evidence="7">
    <location>
        <begin position="51"/>
        <end position="74"/>
    </location>
</feature>
<dbReference type="InterPro" id="IPR007168">
    <property type="entry name" value="Phageshock_PspC_N"/>
</dbReference>
<evidence type="ECO:0000313" key="9">
    <source>
        <dbReference type="EMBL" id="MFC6008014.1"/>
    </source>
</evidence>
<proteinExistence type="predicted"/>
<evidence type="ECO:0000256" key="4">
    <source>
        <dbReference type="ARBA" id="ARBA00022989"/>
    </source>
</evidence>
<accession>A0ABW1JFP2</accession>
<keyword evidence="5 7" id="KW-0472">Membrane</keyword>
<keyword evidence="3 7" id="KW-0812">Transmembrane</keyword>
<dbReference type="Proteomes" id="UP001596189">
    <property type="component" value="Unassembled WGS sequence"/>
</dbReference>
<name>A0ABW1JFP2_9ACTN</name>
<feature type="region of interest" description="Disordered" evidence="6">
    <location>
        <begin position="1"/>
        <end position="21"/>
    </location>
</feature>
<dbReference type="RefSeq" id="WP_345715297.1">
    <property type="nucleotide sequence ID" value="NZ_BAABFP010000002.1"/>
</dbReference>
<evidence type="ECO:0000256" key="7">
    <source>
        <dbReference type="SAM" id="Phobius"/>
    </source>
</evidence>
<evidence type="ECO:0000313" key="10">
    <source>
        <dbReference type="Proteomes" id="UP001596189"/>
    </source>
</evidence>
<feature type="domain" description="Phage shock protein PspC N-terminal" evidence="8">
    <location>
        <begin position="20"/>
        <end position="77"/>
    </location>
</feature>
<gene>
    <name evidence="9" type="ORF">ACFQDO_12835</name>
</gene>
<protein>
    <submittedName>
        <fullName evidence="9">PspC domain-containing protein</fullName>
    </submittedName>
</protein>
<evidence type="ECO:0000256" key="3">
    <source>
        <dbReference type="ARBA" id="ARBA00022692"/>
    </source>
</evidence>
<dbReference type="EMBL" id="JBHSRD010000004">
    <property type="protein sequence ID" value="MFC6008014.1"/>
    <property type="molecule type" value="Genomic_DNA"/>
</dbReference>
<dbReference type="InterPro" id="IPR052027">
    <property type="entry name" value="PspC"/>
</dbReference>
<evidence type="ECO:0000256" key="1">
    <source>
        <dbReference type="ARBA" id="ARBA00004162"/>
    </source>
</evidence>
<sequence length="77" mass="8159">MTQNLTENLTENPTDATQPKRLVRPRDGRKLGGVCAGVADYTGVDVTVVRLVAVASVLFGFAGVVLYVAGVILMPQE</sequence>
<dbReference type="PANTHER" id="PTHR33885">
    <property type="entry name" value="PHAGE SHOCK PROTEIN C"/>
    <property type="match status" value="1"/>
</dbReference>
<evidence type="ECO:0000256" key="6">
    <source>
        <dbReference type="SAM" id="MobiDB-lite"/>
    </source>
</evidence>
<keyword evidence="2" id="KW-1003">Cell membrane</keyword>
<keyword evidence="10" id="KW-1185">Reference proteome</keyword>
<evidence type="ECO:0000256" key="2">
    <source>
        <dbReference type="ARBA" id="ARBA00022475"/>
    </source>
</evidence>
<evidence type="ECO:0000256" key="5">
    <source>
        <dbReference type="ARBA" id="ARBA00023136"/>
    </source>
</evidence>
<dbReference type="Pfam" id="PF04024">
    <property type="entry name" value="PspC"/>
    <property type="match status" value="1"/>
</dbReference>
<comment type="caution">
    <text evidence="9">The sequence shown here is derived from an EMBL/GenBank/DDBJ whole genome shotgun (WGS) entry which is preliminary data.</text>
</comment>
<dbReference type="PANTHER" id="PTHR33885:SF3">
    <property type="entry name" value="PHAGE SHOCK PROTEIN C"/>
    <property type="match status" value="1"/>
</dbReference>
<comment type="subcellular location">
    <subcellularLocation>
        <location evidence="1">Cell membrane</location>
        <topology evidence="1">Single-pass membrane protein</topology>
    </subcellularLocation>
</comment>
<feature type="compositionally biased region" description="Polar residues" evidence="6">
    <location>
        <begin position="1"/>
        <end position="17"/>
    </location>
</feature>
<reference evidence="10" key="1">
    <citation type="journal article" date="2019" name="Int. J. Syst. Evol. Microbiol.">
        <title>The Global Catalogue of Microorganisms (GCM) 10K type strain sequencing project: providing services to taxonomists for standard genome sequencing and annotation.</title>
        <authorList>
            <consortium name="The Broad Institute Genomics Platform"/>
            <consortium name="The Broad Institute Genome Sequencing Center for Infectious Disease"/>
            <person name="Wu L."/>
            <person name="Ma J."/>
        </authorList>
    </citation>
    <scope>NUCLEOTIDE SEQUENCE [LARGE SCALE GENOMIC DNA]</scope>
    <source>
        <strain evidence="10">KACC 14249</strain>
    </source>
</reference>
<keyword evidence="4 7" id="KW-1133">Transmembrane helix</keyword>
<organism evidence="9 10">
    <name type="scientific">Angustibacter luteus</name>
    <dbReference type="NCBI Taxonomy" id="658456"/>
    <lineage>
        <taxon>Bacteria</taxon>
        <taxon>Bacillati</taxon>
        <taxon>Actinomycetota</taxon>
        <taxon>Actinomycetes</taxon>
        <taxon>Kineosporiales</taxon>
        <taxon>Kineosporiaceae</taxon>
    </lineage>
</organism>
<evidence type="ECO:0000259" key="8">
    <source>
        <dbReference type="Pfam" id="PF04024"/>
    </source>
</evidence>